<name>A0ACC2RVZ9_9FUNG</name>
<organism evidence="1 2">
    <name type="scientific">Entomophthora muscae</name>
    <dbReference type="NCBI Taxonomy" id="34485"/>
    <lineage>
        <taxon>Eukaryota</taxon>
        <taxon>Fungi</taxon>
        <taxon>Fungi incertae sedis</taxon>
        <taxon>Zoopagomycota</taxon>
        <taxon>Entomophthoromycotina</taxon>
        <taxon>Entomophthoromycetes</taxon>
        <taxon>Entomophthorales</taxon>
        <taxon>Entomophthoraceae</taxon>
        <taxon>Entomophthora</taxon>
    </lineage>
</organism>
<protein>
    <submittedName>
        <fullName evidence="1">Uncharacterized protein</fullName>
    </submittedName>
</protein>
<accession>A0ACC2RVZ9</accession>
<dbReference type="Proteomes" id="UP001165960">
    <property type="component" value="Unassembled WGS sequence"/>
</dbReference>
<comment type="caution">
    <text evidence="1">The sequence shown here is derived from an EMBL/GenBank/DDBJ whole genome shotgun (WGS) entry which is preliminary data.</text>
</comment>
<evidence type="ECO:0000313" key="1">
    <source>
        <dbReference type="EMBL" id="KAJ9054173.1"/>
    </source>
</evidence>
<evidence type="ECO:0000313" key="2">
    <source>
        <dbReference type="Proteomes" id="UP001165960"/>
    </source>
</evidence>
<sequence>MSSLLSFERAKFGALCVETADTRKKVPEVSFNEAREILEVTNTVPKESLVEVKEAIKEIYTDNFLPRKEPLLKEIKFMFGIYGTWWQTKKLKLSRQERKKVEIMAKWHDQNKALSQKIASLEVPVVGVSQDMTMLILTGWTWIPHRAQSRDQNCSLERAIKLEQSEAYHGLETVDKKATRTGQEAEDKAKRAGVQEKEQEPK</sequence>
<proteinExistence type="predicted"/>
<reference evidence="1" key="1">
    <citation type="submission" date="2022-04" db="EMBL/GenBank/DDBJ databases">
        <title>Genome of the entomopathogenic fungus Entomophthora muscae.</title>
        <authorList>
            <person name="Elya C."/>
            <person name="Lovett B.R."/>
            <person name="Lee E."/>
            <person name="Macias A.M."/>
            <person name="Hajek A.E."/>
            <person name="De Bivort B.L."/>
            <person name="Kasson M.T."/>
            <person name="De Fine Licht H.H."/>
            <person name="Stajich J.E."/>
        </authorList>
    </citation>
    <scope>NUCLEOTIDE SEQUENCE</scope>
    <source>
        <strain evidence="1">Berkeley</strain>
    </source>
</reference>
<gene>
    <name evidence="1" type="ORF">DSO57_1017477</name>
</gene>
<dbReference type="EMBL" id="QTSX02006463">
    <property type="protein sequence ID" value="KAJ9054173.1"/>
    <property type="molecule type" value="Genomic_DNA"/>
</dbReference>
<keyword evidence="2" id="KW-1185">Reference proteome</keyword>